<dbReference type="AlphaFoldDB" id="A0A9E7H1P8"/>
<keyword evidence="3" id="KW-1185">Reference proteome</keyword>
<accession>A0A9E7H1P8</accession>
<sequence>MANNLGAGRPWGGRHHQQDPRRFYRLQPWRACSTRSRPSQGRIRDVGDKDGAGRHHQPQHHREVVHPEERGPITEMLFPMVDSKRASDSRCGSITISQATRRIKREKEVVAASNKPAIAHCAPWSTVTQSEEPGTRAPSLPRAEPGDAIPPAETPATTSVNRRRHLDPPPLSLIPRRPTTGKETEGAGTTRGWERKQLRHLLPSRRRCCASWRRAAASPVLASGAGWMTACARWPWYQLVAGS</sequence>
<evidence type="ECO:0000313" key="3">
    <source>
        <dbReference type="Proteomes" id="UP001055439"/>
    </source>
</evidence>
<dbReference type="EMBL" id="CP097510">
    <property type="protein sequence ID" value="URE25201.1"/>
    <property type="molecule type" value="Genomic_DNA"/>
</dbReference>
<evidence type="ECO:0000313" key="2">
    <source>
        <dbReference type="EMBL" id="URE25201.1"/>
    </source>
</evidence>
<reference evidence="2" key="1">
    <citation type="submission" date="2022-05" db="EMBL/GenBank/DDBJ databases">
        <title>The Musa troglodytarum L. genome provides insights into the mechanism of non-climacteric behaviour and enrichment of carotenoids.</title>
        <authorList>
            <person name="Wang J."/>
        </authorList>
    </citation>
    <scope>NUCLEOTIDE SEQUENCE</scope>
    <source>
        <tissue evidence="2">Leaf</tissue>
    </source>
</reference>
<organism evidence="2 3">
    <name type="scientific">Musa troglodytarum</name>
    <name type="common">fe'i banana</name>
    <dbReference type="NCBI Taxonomy" id="320322"/>
    <lineage>
        <taxon>Eukaryota</taxon>
        <taxon>Viridiplantae</taxon>
        <taxon>Streptophyta</taxon>
        <taxon>Embryophyta</taxon>
        <taxon>Tracheophyta</taxon>
        <taxon>Spermatophyta</taxon>
        <taxon>Magnoliopsida</taxon>
        <taxon>Liliopsida</taxon>
        <taxon>Zingiberales</taxon>
        <taxon>Musaceae</taxon>
        <taxon>Musa</taxon>
    </lineage>
</organism>
<dbReference type="Proteomes" id="UP001055439">
    <property type="component" value="Chromosome 8"/>
</dbReference>
<feature type="compositionally biased region" description="Basic and acidic residues" evidence="1">
    <location>
        <begin position="42"/>
        <end position="53"/>
    </location>
</feature>
<feature type="region of interest" description="Disordered" evidence="1">
    <location>
        <begin position="1"/>
        <end position="67"/>
    </location>
</feature>
<evidence type="ECO:0000256" key="1">
    <source>
        <dbReference type="SAM" id="MobiDB-lite"/>
    </source>
</evidence>
<gene>
    <name evidence="2" type="ORF">MUK42_16857</name>
</gene>
<feature type="region of interest" description="Disordered" evidence="1">
    <location>
        <begin position="125"/>
        <end position="193"/>
    </location>
</feature>
<name>A0A9E7H1P8_9LILI</name>
<protein>
    <submittedName>
        <fullName evidence="2">Pentatricopeptide</fullName>
    </submittedName>
</protein>
<proteinExistence type="predicted"/>